<proteinExistence type="predicted"/>
<gene>
    <name evidence="2" type="ORF">SAMN02745751_01546</name>
</gene>
<dbReference type="Pfam" id="PF17253">
    <property type="entry name" value="DUF5320"/>
    <property type="match status" value="1"/>
</dbReference>
<dbReference type="AlphaFoldDB" id="A0A1M6FUQ3"/>
<accession>A0A1M6FUQ3</accession>
<evidence type="ECO:0000256" key="1">
    <source>
        <dbReference type="SAM" id="MobiDB-lite"/>
    </source>
</evidence>
<dbReference type="EMBL" id="FQZL01000009">
    <property type="protein sequence ID" value="SHJ01404.1"/>
    <property type="molecule type" value="Genomic_DNA"/>
</dbReference>
<name>A0A1M6FUQ3_9FIRM</name>
<dbReference type="Proteomes" id="UP000184052">
    <property type="component" value="Unassembled WGS sequence"/>
</dbReference>
<dbReference type="InterPro" id="IPR035205">
    <property type="entry name" value="DUF5320"/>
</dbReference>
<evidence type="ECO:0008006" key="4">
    <source>
        <dbReference type="Google" id="ProtNLM"/>
    </source>
</evidence>
<feature type="compositionally biased region" description="Gly residues" evidence="1">
    <location>
        <begin position="8"/>
        <end position="20"/>
    </location>
</feature>
<dbReference type="OrthoDB" id="9815278at2"/>
<feature type="region of interest" description="Disordered" evidence="1">
    <location>
        <begin position="1"/>
        <end position="31"/>
    </location>
</feature>
<protein>
    <recommendedName>
        <fullName evidence="4">DUF5320 domain-containing protein</fullName>
    </recommendedName>
</protein>
<sequence length="98" mass="10717">MPYRDGTGPEGLGPSTGRGLGNCTSKEGISTPSGYYGGYGLGRRGCGRGLGRGMGRGYRPGIGRRYYQPVDRQAILKEEKEMLKRRLAEIEDLMEKSE</sequence>
<dbReference type="STRING" id="1121476.SAMN02745751_01546"/>
<evidence type="ECO:0000313" key="2">
    <source>
        <dbReference type="EMBL" id="SHJ01404.1"/>
    </source>
</evidence>
<feature type="compositionally biased region" description="Polar residues" evidence="1">
    <location>
        <begin position="22"/>
        <end position="31"/>
    </location>
</feature>
<dbReference type="RefSeq" id="WP_073049006.1">
    <property type="nucleotide sequence ID" value="NZ_FQZL01000009.1"/>
</dbReference>
<keyword evidence="3" id="KW-1185">Reference proteome</keyword>
<reference evidence="2 3" key="1">
    <citation type="submission" date="2016-11" db="EMBL/GenBank/DDBJ databases">
        <authorList>
            <person name="Jaros S."/>
            <person name="Januszkiewicz K."/>
            <person name="Wedrychowicz H."/>
        </authorList>
    </citation>
    <scope>NUCLEOTIDE SEQUENCE [LARGE SCALE GENOMIC DNA]</scope>
    <source>
        <strain evidence="2 3">DSM 17477</strain>
    </source>
</reference>
<evidence type="ECO:0000313" key="3">
    <source>
        <dbReference type="Proteomes" id="UP000184052"/>
    </source>
</evidence>
<organism evidence="2 3">
    <name type="scientific">Dethiosulfatibacter aminovorans DSM 17477</name>
    <dbReference type="NCBI Taxonomy" id="1121476"/>
    <lineage>
        <taxon>Bacteria</taxon>
        <taxon>Bacillati</taxon>
        <taxon>Bacillota</taxon>
        <taxon>Tissierellia</taxon>
        <taxon>Dethiosulfatibacter</taxon>
    </lineage>
</organism>